<dbReference type="PROSITE" id="PS50126">
    <property type="entry name" value="S1"/>
    <property type="match status" value="1"/>
</dbReference>
<dbReference type="InterPro" id="IPR048583">
    <property type="entry name" value="RNase_E_G_thioredoxin-like"/>
</dbReference>
<evidence type="ECO:0000256" key="17">
    <source>
        <dbReference type="ARBA" id="ARBA00022884"/>
    </source>
</evidence>
<dbReference type="InterPro" id="IPR004659">
    <property type="entry name" value="RNase_E/G"/>
</dbReference>
<comment type="cofactor">
    <cofactor evidence="1">
        <name>Mg(2+)</name>
        <dbReference type="ChEBI" id="CHEBI:18420"/>
    </cofactor>
</comment>
<dbReference type="InterPro" id="IPR019307">
    <property type="entry name" value="RNA-bd_AU-1/RNase_E/G"/>
</dbReference>
<dbReference type="PANTHER" id="PTHR30001:SF1">
    <property type="entry name" value="RIBONUCLEASE E_G-LIKE PROTEIN, CHLOROPLASTIC"/>
    <property type="match status" value="1"/>
</dbReference>
<evidence type="ECO:0000313" key="21">
    <source>
        <dbReference type="EMBL" id="MEA5446876.1"/>
    </source>
</evidence>
<keyword evidence="8" id="KW-0698">rRNA processing</keyword>
<dbReference type="EMBL" id="JAYGII010000074">
    <property type="protein sequence ID" value="MEA5446876.1"/>
    <property type="molecule type" value="Genomic_DNA"/>
</dbReference>
<organism evidence="21 22">
    <name type="scientific">Natronospira elongata</name>
    <dbReference type="NCBI Taxonomy" id="3110268"/>
    <lineage>
        <taxon>Bacteria</taxon>
        <taxon>Pseudomonadati</taxon>
        <taxon>Pseudomonadota</taxon>
        <taxon>Gammaproteobacteria</taxon>
        <taxon>Natronospirales</taxon>
        <taxon>Natronospiraceae</taxon>
        <taxon>Natronospira</taxon>
    </lineage>
</organism>
<keyword evidence="12" id="KW-0699">rRNA-binding</keyword>
<evidence type="ECO:0000256" key="14">
    <source>
        <dbReference type="ARBA" id="ARBA00022801"/>
    </source>
</evidence>
<dbReference type="AlphaFoldDB" id="A0AAP6MNK4"/>
<feature type="non-terminal residue" evidence="21">
    <location>
        <position position="958"/>
    </location>
</feature>
<evidence type="ECO:0000256" key="19">
    <source>
        <dbReference type="SAM" id="MobiDB-lite"/>
    </source>
</evidence>
<dbReference type="Gene3D" id="3.40.1260.20">
    <property type="entry name" value="Ribonuclease E, catalytic domain"/>
    <property type="match status" value="1"/>
</dbReference>
<dbReference type="Pfam" id="PF00575">
    <property type="entry name" value="S1"/>
    <property type="match status" value="1"/>
</dbReference>
<keyword evidence="5" id="KW-1003">Cell membrane</keyword>
<evidence type="ECO:0000256" key="12">
    <source>
        <dbReference type="ARBA" id="ARBA00022730"/>
    </source>
</evidence>
<comment type="caution">
    <text evidence="21">The sequence shown here is derived from an EMBL/GenBank/DDBJ whole genome shotgun (WGS) entry which is preliminary data.</text>
</comment>
<feature type="compositionally biased region" description="Low complexity" evidence="19">
    <location>
        <begin position="549"/>
        <end position="558"/>
    </location>
</feature>
<dbReference type="NCBIfam" id="TIGR00757">
    <property type="entry name" value="RNaseEG"/>
    <property type="match status" value="1"/>
</dbReference>
<evidence type="ECO:0000313" key="22">
    <source>
        <dbReference type="Proteomes" id="UP001302316"/>
    </source>
</evidence>
<keyword evidence="18" id="KW-0472">Membrane</keyword>
<dbReference type="GO" id="GO:0046872">
    <property type="term" value="F:metal ion binding"/>
    <property type="evidence" value="ECO:0007669"/>
    <property type="project" value="UniProtKB-KW"/>
</dbReference>
<evidence type="ECO:0000259" key="20">
    <source>
        <dbReference type="PROSITE" id="PS50126"/>
    </source>
</evidence>
<keyword evidence="9" id="KW-0819">tRNA processing</keyword>
<dbReference type="Proteomes" id="UP001302316">
    <property type="component" value="Unassembled WGS sequence"/>
</dbReference>
<keyword evidence="6" id="KW-0963">Cytoplasm</keyword>
<feature type="compositionally biased region" description="Basic and acidic residues" evidence="19">
    <location>
        <begin position="767"/>
        <end position="853"/>
    </location>
</feature>
<feature type="domain" description="S1 motif" evidence="20">
    <location>
        <begin position="39"/>
        <end position="120"/>
    </location>
</feature>
<dbReference type="SMART" id="SM00316">
    <property type="entry name" value="S1"/>
    <property type="match status" value="1"/>
</dbReference>
<feature type="compositionally biased region" description="Basic and acidic residues" evidence="19">
    <location>
        <begin position="927"/>
        <end position="944"/>
    </location>
</feature>
<dbReference type="RefSeq" id="WP_346053476.1">
    <property type="nucleotide sequence ID" value="NZ_JAYGII010000074.1"/>
</dbReference>
<evidence type="ECO:0000256" key="10">
    <source>
        <dbReference type="ARBA" id="ARBA00022722"/>
    </source>
</evidence>
<feature type="compositionally biased region" description="Basic and acidic residues" evidence="19">
    <location>
        <begin position="573"/>
        <end position="582"/>
    </location>
</feature>
<dbReference type="GO" id="GO:0005737">
    <property type="term" value="C:cytoplasm"/>
    <property type="evidence" value="ECO:0007669"/>
    <property type="project" value="UniProtKB-SubCell"/>
</dbReference>
<feature type="compositionally biased region" description="Low complexity" evidence="19">
    <location>
        <begin position="737"/>
        <end position="766"/>
    </location>
</feature>
<dbReference type="GO" id="GO:0008995">
    <property type="term" value="F:ribonuclease E activity"/>
    <property type="evidence" value="ECO:0007669"/>
    <property type="project" value="InterPro"/>
</dbReference>
<evidence type="ECO:0000256" key="2">
    <source>
        <dbReference type="ARBA" id="ARBA00004496"/>
    </source>
</evidence>
<protein>
    <recommendedName>
        <fullName evidence="4">Ribonuclease G</fullName>
    </recommendedName>
</protein>
<dbReference type="PANTHER" id="PTHR30001">
    <property type="entry name" value="RIBONUCLEASE"/>
    <property type="match status" value="1"/>
</dbReference>
<feature type="compositionally biased region" description="Basic and acidic residues" evidence="19">
    <location>
        <begin position="867"/>
        <end position="887"/>
    </location>
</feature>
<feature type="compositionally biased region" description="Basic and acidic residues" evidence="19">
    <location>
        <begin position="507"/>
        <end position="526"/>
    </location>
</feature>
<evidence type="ECO:0000256" key="18">
    <source>
        <dbReference type="ARBA" id="ARBA00023136"/>
    </source>
</evidence>
<dbReference type="FunFam" id="2.40.50.140:FF:000040">
    <property type="entry name" value="Ribonuclease E"/>
    <property type="match status" value="1"/>
</dbReference>
<keyword evidence="17" id="KW-0694">RNA-binding</keyword>
<keyword evidence="22" id="KW-1185">Reference proteome</keyword>
<dbReference type="SUPFAM" id="SSF50249">
    <property type="entry name" value="Nucleic acid-binding proteins"/>
    <property type="match status" value="1"/>
</dbReference>
<dbReference type="Pfam" id="PF20833">
    <property type="entry name" value="RNase_E_G_Thio"/>
    <property type="match status" value="1"/>
</dbReference>
<dbReference type="InterPro" id="IPR028878">
    <property type="entry name" value="RNase_E"/>
</dbReference>
<gene>
    <name evidence="21" type="primary">rne</name>
    <name evidence="21" type="ORF">VCB98_13695</name>
</gene>
<dbReference type="HAMAP" id="MF_00970">
    <property type="entry name" value="RNase_E"/>
    <property type="match status" value="1"/>
</dbReference>
<dbReference type="CDD" id="cd04453">
    <property type="entry name" value="S1_RNase_E"/>
    <property type="match status" value="1"/>
</dbReference>
<accession>A0AAP6MNK4</accession>
<evidence type="ECO:0000256" key="9">
    <source>
        <dbReference type="ARBA" id="ARBA00022694"/>
    </source>
</evidence>
<evidence type="ECO:0000256" key="11">
    <source>
        <dbReference type="ARBA" id="ARBA00022723"/>
    </source>
</evidence>
<dbReference type="Gene3D" id="2.40.50.140">
    <property type="entry name" value="Nucleic acid-binding proteins"/>
    <property type="match status" value="1"/>
</dbReference>
<feature type="compositionally biased region" description="Basic and acidic residues" evidence="19">
    <location>
        <begin position="667"/>
        <end position="692"/>
    </location>
</feature>
<dbReference type="InterPro" id="IPR012340">
    <property type="entry name" value="NA-bd_OB-fold"/>
</dbReference>
<dbReference type="Pfam" id="PF10150">
    <property type="entry name" value="RNase_E_G"/>
    <property type="match status" value="1"/>
</dbReference>
<evidence type="ECO:0000256" key="13">
    <source>
        <dbReference type="ARBA" id="ARBA00022759"/>
    </source>
</evidence>
<evidence type="ECO:0000256" key="15">
    <source>
        <dbReference type="ARBA" id="ARBA00022833"/>
    </source>
</evidence>
<comment type="subcellular location">
    <subcellularLocation>
        <location evidence="2">Cytoplasm</location>
    </subcellularLocation>
</comment>
<evidence type="ECO:0000256" key="7">
    <source>
        <dbReference type="ARBA" id="ARBA00022519"/>
    </source>
</evidence>
<comment type="similarity">
    <text evidence="3">Belongs to the RNase E/G family. RNase G subfamily.</text>
</comment>
<keyword evidence="15" id="KW-0862">Zinc</keyword>
<feature type="region of interest" description="Disordered" evidence="19">
    <location>
        <begin position="507"/>
        <end position="558"/>
    </location>
</feature>
<feature type="region of interest" description="Disordered" evidence="19">
    <location>
        <begin position="573"/>
        <end position="958"/>
    </location>
</feature>
<evidence type="ECO:0000256" key="1">
    <source>
        <dbReference type="ARBA" id="ARBA00001946"/>
    </source>
</evidence>
<keyword evidence="7" id="KW-0997">Cell inner membrane</keyword>
<dbReference type="GO" id="GO:0008033">
    <property type="term" value="P:tRNA processing"/>
    <property type="evidence" value="ECO:0007669"/>
    <property type="project" value="UniProtKB-KW"/>
</dbReference>
<sequence length="958" mass="107989">MKRMLINATQPEELRVAMVDGQRLYDLDIEVLAREQKKANVYKGRITRVEPSLEAAFVDFGAQRHGFLPLKEISRSYFKEGAADSPGRVNIKDAVVEGQEVVVQVDKEERGNKGAALTTFISLAGRFLVLMPNNPRAGGVSRRIEGEDRTQVREAMRNLNIPNGMGVIVRTAGVGRTTEELQWDLDYLLQVWTALEQAAGERKAPFLIYQESNVIIRCIRDYLRTDVGEILVDSQEIYKQAHDFMSQVMPHNLGKLKFYDDEVPLFTRYQIESQIESAFTREVRLPSGGSVVLDHTEALTAIDINSARATKGGDIEETALNTNLEAADEIARQLRIRDLGGLVVIDFIDMGPMKHQKEVENRLREALKMDRARVQVSRISRFGLLEMSRQRLQPSLGESSQEICPRCKGDGRIRSVDSLALSILRILEEEAMKENTARVVAQLPVEVGTFLLNEKRDRIAEVEQRCKVNLVLVPDRNMETPDYNIVRMRHDEVQELTQSSASYQLKFEEPEEIKPPQQRGEVRQVAKAETPAVKSITPASPAPTPAKPETPAEPAGPGLLVRLWRLLFGTEESRRDRREKRAQQRSQRGRRSGPRRGQGDEERGRGQRQGGRRGRRGRRRRGDGPRQNQNNGRPQEDRQDKTQTQSGDSSRGQGQQGKSQSKGQGKAQDKSQDKSQDRSQGKPQDKGPDKAQDGQGSDGRQDGGGRGGRGTRRGRRGGRRRRGGQHGRGRDQRQDQGDNQSQGQQPQGQQPQGQQPQGQQPQGQKPQDQKPQDQKPQEPKPQEPKPQEQRPQEQRPQEQRPQEQKSQDQKPQEPKPQEPKPQEPKPQEPKPQEQRPQEQRPQEQRPQEQKSQEQKPQAQEKSQGPKPSREADKKAPARQGGRSDSHGDAPAPKPQNRAEAKPGPDAAHDKKSGADEEPGRLSSKRAARLEETRQVYEEKQEKQTRPPAMESPRPSRPG</sequence>
<feature type="compositionally biased region" description="Basic residues" evidence="19">
    <location>
        <begin position="610"/>
        <end position="621"/>
    </location>
</feature>
<dbReference type="GO" id="GO:0019843">
    <property type="term" value="F:rRNA binding"/>
    <property type="evidence" value="ECO:0007669"/>
    <property type="project" value="UniProtKB-KW"/>
</dbReference>
<keyword evidence="14 21" id="KW-0378">Hydrolase</keyword>
<evidence type="ECO:0000256" key="16">
    <source>
        <dbReference type="ARBA" id="ARBA00022842"/>
    </source>
</evidence>
<dbReference type="GO" id="GO:0006364">
    <property type="term" value="P:rRNA processing"/>
    <property type="evidence" value="ECO:0007669"/>
    <property type="project" value="UniProtKB-KW"/>
</dbReference>
<feature type="compositionally biased region" description="Basic and acidic residues" evidence="19">
    <location>
        <begin position="896"/>
        <end position="919"/>
    </location>
</feature>
<evidence type="ECO:0000256" key="6">
    <source>
        <dbReference type="ARBA" id="ARBA00022490"/>
    </source>
</evidence>
<evidence type="ECO:0000256" key="4">
    <source>
        <dbReference type="ARBA" id="ARBA00017719"/>
    </source>
</evidence>
<feature type="compositionally biased region" description="Basic residues" evidence="19">
    <location>
        <begin position="709"/>
        <end position="727"/>
    </location>
</feature>
<dbReference type="InterPro" id="IPR003029">
    <property type="entry name" value="S1_domain"/>
</dbReference>
<feature type="compositionally biased region" description="Low complexity" evidence="19">
    <location>
        <begin position="645"/>
        <end position="666"/>
    </location>
</feature>
<evidence type="ECO:0000256" key="5">
    <source>
        <dbReference type="ARBA" id="ARBA00022475"/>
    </source>
</evidence>
<reference evidence="21 22" key="1">
    <citation type="submission" date="2023-12" db="EMBL/GenBank/DDBJ databases">
        <title>Whole-genome sequencing of halo(alkali)philic microorganisms from hypersaline lakes.</title>
        <authorList>
            <person name="Sorokin D.Y."/>
            <person name="Merkel A.Y."/>
            <person name="Messina E."/>
            <person name="Yakimov M."/>
        </authorList>
    </citation>
    <scope>NUCLEOTIDE SEQUENCE [LARGE SCALE GENOMIC DNA]</scope>
    <source>
        <strain evidence="21 22">AB-CW1</strain>
    </source>
</reference>
<proteinExistence type="inferred from homology"/>
<keyword evidence="13" id="KW-0255">Endonuclease</keyword>
<dbReference type="NCBIfam" id="NF008074">
    <property type="entry name" value="PRK10811.1"/>
    <property type="match status" value="1"/>
</dbReference>
<name>A0AAP6MNK4_9GAMM</name>
<evidence type="ECO:0000256" key="3">
    <source>
        <dbReference type="ARBA" id="ARBA00005663"/>
    </source>
</evidence>
<evidence type="ECO:0000256" key="8">
    <source>
        <dbReference type="ARBA" id="ARBA00022552"/>
    </source>
</evidence>
<keyword evidence="16" id="KW-0460">Magnesium</keyword>
<keyword evidence="10" id="KW-0540">Nuclease</keyword>
<keyword evidence="11" id="KW-0479">Metal-binding</keyword>